<keyword evidence="1" id="KW-0812">Transmembrane</keyword>
<evidence type="ECO:0008006" key="4">
    <source>
        <dbReference type="Google" id="ProtNLM"/>
    </source>
</evidence>
<evidence type="ECO:0000313" key="2">
    <source>
        <dbReference type="EMBL" id="KAB2352379.1"/>
    </source>
</evidence>
<evidence type="ECO:0000256" key="1">
    <source>
        <dbReference type="SAM" id="Phobius"/>
    </source>
</evidence>
<dbReference type="RefSeq" id="WP_151557133.1">
    <property type="nucleotide sequence ID" value="NZ_WBMT01000001.1"/>
</dbReference>
<name>A0A6H9ZCV4_9ACTN</name>
<protein>
    <recommendedName>
        <fullName evidence="4">Zf-HC2 domain-containing protein</fullName>
    </recommendedName>
</protein>
<keyword evidence="3" id="KW-1185">Reference proteome</keyword>
<keyword evidence="1" id="KW-1133">Transmembrane helix</keyword>
<accession>A0A6H9ZCV4</accession>
<reference evidence="2 3" key="1">
    <citation type="submission" date="2019-09" db="EMBL/GenBank/DDBJ databases">
        <title>Actinomadura physcomitrii sp. nov., a novel actinomycete isolated from moss [Physcomitrium sphaericum (Ludw) Fuernr].</title>
        <authorList>
            <person name="Zhuang X."/>
            <person name="Liu C."/>
        </authorList>
    </citation>
    <scope>NUCLEOTIDE SEQUENCE [LARGE SCALE GENOMIC DNA]</scope>
    <source>
        <strain evidence="2 3">HMC1</strain>
    </source>
</reference>
<sequence>MRHPSDGTLRRLLDEPDGVADADREHVKGCAACLSGLAAAQQDAAFAGAALEVAFSPDVDEGWQRLANAVAGEERRSGAMSAPAAGWRSRLRSPVVAIFGVAAILGGAGVAAAADWLQVFRAEKVTPVTAPRAELVKLPELSAFGDLEVTAKVDTRRVADAAAAQKATGLSVPLVVRLPRGVTGEPTYQVGGRVSGVFTFSVEKTARTVAAAGRTPPPPPRGLDGSRFRLGAGPGLAAIWSQGRPIPALVVARAVTPTVHSSGVPFETARDYLLSLPNLPENVASQLRGFSGAGTTLPLFVAAEKLTTSGADVGGVPATVLSSRDGAMAAVVWVDGGVVTAVAGSLGADEVLSVARGLRWGR</sequence>
<organism evidence="2 3">
    <name type="scientific">Actinomadura rudentiformis</name>
    <dbReference type="NCBI Taxonomy" id="359158"/>
    <lineage>
        <taxon>Bacteria</taxon>
        <taxon>Bacillati</taxon>
        <taxon>Actinomycetota</taxon>
        <taxon>Actinomycetes</taxon>
        <taxon>Streptosporangiales</taxon>
        <taxon>Thermomonosporaceae</taxon>
        <taxon>Actinomadura</taxon>
    </lineage>
</organism>
<dbReference type="AlphaFoldDB" id="A0A6H9ZCV4"/>
<keyword evidence="1" id="KW-0472">Membrane</keyword>
<gene>
    <name evidence="2" type="ORF">F8566_01425</name>
</gene>
<evidence type="ECO:0000313" key="3">
    <source>
        <dbReference type="Proteomes" id="UP000468735"/>
    </source>
</evidence>
<dbReference type="OrthoDB" id="5180342at2"/>
<dbReference type="Proteomes" id="UP000468735">
    <property type="component" value="Unassembled WGS sequence"/>
</dbReference>
<comment type="caution">
    <text evidence="2">The sequence shown here is derived from an EMBL/GenBank/DDBJ whole genome shotgun (WGS) entry which is preliminary data.</text>
</comment>
<proteinExistence type="predicted"/>
<dbReference type="EMBL" id="WBMT01000001">
    <property type="protein sequence ID" value="KAB2352379.1"/>
    <property type="molecule type" value="Genomic_DNA"/>
</dbReference>
<feature type="transmembrane region" description="Helical" evidence="1">
    <location>
        <begin position="95"/>
        <end position="117"/>
    </location>
</feature>